<proteinExistence type="predicted"/>
<evidence type="ECO:0000313" key="2">
    <source>
        <dbReference type="WBParaSite" id="PS1159_v2.g1246.t1"/>
    </source>
</evidence>
<dbReference type="Proteomes" id="UP000887580">
    <property type="component" value="Unplaced"/>
</dbReference>
<evidence type="ECO:0000313" key="1">
    <source>
        <dbReference type="Proteomes" id="UP000887580"/>
    </source>
</evidence>
<protein>
    <submittedName>
        <fullName evidence="2">Uncharacterized protein</fullName>
    </submittedName>
</protein>
<name>A0AC35F048_9BILA</name>
<sequence>MVFPLILLNESKRSRISEIATVFHFLAFLISIGLCLSNSVHHLSTNDSLVLLISKRSPLTGWIPIIISIIGGILIILHLWLWIFIKDQKRRHSRWKTSAIRDGALLVSISIILSLASLGLQGFYRVKFEKYLAVGFFEGMLQSNETSAIKFAVDALQIENRCCGINGIKDWMDISQIDLYEKKKTWSHCELFPAKNDSQSCYIPFSCCRPEEHFCTPWANIISDTNSSFVEQFFHRDGCIPALSAHPFSWIQFGIIGALLIIEIIAAVLTQFVSSSTFVIEQVGAEEDTIVPSWILPFGKYSPKIIVDHTLNCFAKDEEFNFVTLNETYQKSQEIKKQRNAIKPKSKNIDRILNSAEVVNDSKPVTVSMAQ</sequence>
<organism evidence="1 2">
    <name type="scientific">Panagrolaimus sp. PS1159</name>
    <dbReference type="NCBI Taxonomy" id="55785"/>
    <lineage>
        <taxon>Eukaryota</taxon>
        <taxon>Metazoa</taxon>
        <taxon>Ecdysozoa</taxon>
        <taxon>Nematoda</taxon>
        <taxon>Chromadorea</taxon>
        <taxon>Rhabditida</taxon>
        <taxon>Tylenchina</taxon>
        <taxon>Panagrolaimomorpha</taxon>
        <taxon>Panagrolaimoidea</taxon>
        <taxon>Panagrolaimidae</taxon>
        <taxon>Panagrolaimus</taxon>
    </lineage>
</organism>
<accession>A0AC35F048</accession>
<reference evidence="2" key="1">
    <citation type="submission" date="2022-11" db="UniProtKB">
        <authorList>
            <consortium name="WormBaseParasite"/>
        </authorList>
    </citation>
    <scope>IDENTIFICATION</scope>
</reference>
<dbReference type="WBParaSite" id="PS1159_v2.g1246.t1">
    <property type="protein sequence ID" value="PS1159_v2.g1246.t1"/>
    <property type="gene ID" value="PS1159_v2.g1246"/>
</dbReference>